<evidence type="ECO:0000313" key="2">
    <source>
        <dbReference type="EMBL" id="EZG42911.1"/>
    </source>
</evidence>
<dbReference type="RefSeq" id="XP_011133813.1">
    <property type="nucleotide sequence ID" value="XM_011135511.1"/>
</dbReference>
<proteinExistence type="predicted"/>
<protein>
    <submittedName>
        <fullName evidence="2">Uncharacterized protein</fullName>
    </submittedName>
</protein>
<dbReference type="VEuPathDB" id="CryptoDB:GNI_209070"/>
<dbReference type="GeneID" id="22916477"/>
<sequence>AVNQLPPLRAPRNPPLAEGSSALPGESPPPAPQRESVPSAQLEALGRPQGPPPPRELVQEASR</sequence>
<accession>A0A023AW08</accession>
<evidence type="ECO:0000313" key="3">
    <source>
        <dbReference type="Proteomes" id="UP000019763"/>
    </source>
</evidence>
<dbReference type="Proteomes" id="UP000019763">
    <property type="component" value="Unassembled WGS sequence"/>
</dbReference>
<comment type="caution">
    <text evidence="2">The sequence shown here is derived from an EMBL/GenBank/DDBJ whole genome shotgun (WGS) entry which is preliminary data.</text>
</comment>
<dbReference type="AlphaFoldDB" id="A0A023AW08"/>
<evidence type="ECO:0000256" key="1">
    <source>
        <dbReference type="SAM" id="MobiDB-lite"/>
    </source>
</evidence>
<feature type="non-terminal residue" evidence="2">
    <location>
        <position position="1"/>
    </location>
</feature>
<keyword evidence="3" id="KW-1185">Reference proteome</keyword>
<name>A0A023AW08_GRENI</name>
<gene>
    <name evidence="2" type="ORF">GNI_209070</name>
</gene>
<feature type="region of interest" description="Disordered" evidence="1">
    <location>
        <begin position="1"/>
        <end position="63"/>
    </location>
</feature>
<dbReference type="EMBL" id="AFNH02001632">
    <property type="protein sequence ID" value="EZG42911.1"/>
    <property type="molecule type" value="Genomic_DNA"/>
</dbReference>
<organism evidence="2 3">
    <name type="scientific">Gregarina niphandrodes</name>
    <name type="common">Septate eugregarine</name>
    <dbReference type="NCBI Taxonomy" id="110365"/>
    <lineage>
        <taxon>Eukaryota</taxon>
        <taxon>Sar</taxon>
        <taxon>Alveolata</taxon>
        <taxon>Apicomplexa</taxon>
        <taxon>Conoidasida</taxon>
        <taxon>Gregarinasina</taxon>
        <taxon>Eugregarinorida</taxon>
        <taxon>Gregarinidae</taxon>
        <taxon>Gregarina</taxon>
    </lineage>
</organism>
<reference evidence="2" key="1">
    <citation type="submission" date="2013-12" db="EMBL/GenBank/DDBJ databases">
        <authorList>
            <person name="Omoto C.K."/>
            <person name="Sibley D."/>
            <person name="Venepally P."/>
            <person name="Hadjithomas M."/>
            <person name="Karamycheva S."/>
            <person name="Brunk B."/>
            <person name="Roos D."/>
            <person name="Caler E."/>
            <person name="Lorenzi H."/>
        </authorList>
    </citation>
    <scope>NUCLEOTIDE SEQUENCE</scope>
</reference>
<feature type="non-terminal residue" evidence="2">
    <location>
        <position position="63"/>
    </location>
</feature>